<dbReference type="InterPro" id="IPR043519">
    <property type="entry name" value="NT_sf"/>
</dbReference>
<evidence type="ECO:0000256" key="4">
    <source>
        <dbReference type="ARBA" id="ARBA00022695"/>
    </source>
</evidence>
<keyword evidence="4" id="KW-0548">Nucleotidyltransferase</keyword>
<evidence type="ECO:0000313" key="11">
    <source>
        <dbReference type="EMBL" id="AEA33050.1"/>
    </source>
</evidence>
<evidence type="ECO:0000259" key="10">
    <source>
        <dbReference type="Pfam" id="PF01909"/>
    </source>
</evidence>
<reference evidence="12" key="2">
    <citation type="submission" date="2011-03" db="EMBL/GenBank/DDBJ databases">
        <title>The complete genome of Hippea maritima DSM 10411.</title>
        <authorList>
            <consortium name="US DOE Joint Genome Institute (JGI-PGF)"/>
            <person name="Lucas S."/>
            <person name="Copeland A."/>
            <person name="Lapidus A."/>
            <person name="Bruce D."/>
            <person name="Goodwin L."/>
            <person name="Pitluck S."/>
            <person name="Peters L."/>
            <person name="Kyrpides N."/>
            <person name="Mavromatis K."/>
            <person name="Pagani I."/>
            <person name="Ivanova N."/>
            <person name="Mikhailova N."/>
            <person name="Lu M."/>
            <person name="Detter J.C."/>
            <person name="Tapia R."/>
            <person name="Han C."/>
            <person name="Land M."/>
            <person name="Hauser L."/>
            <person name="Markowitz V."/>
            <person name="Cheng J.-F."/>
            <person name="Hugenholtz P."/>
            <person name="Woyke T."/>
            <person name="Wu D."/>
            <person name="Spring S."/>
            <person name="Schroeder M."/>
            <person name="Brambilla E."/>
            <person name="Klenk H.-P."/>
            <person name="Eisen J.A."/>
        </authorList>
    </citation>
    <scope>NUCLEOTIDE SEQUENCE [LARGE SCALE GENOMIC DNA]</scope>
    <source>
        <strain evidence="12">ATCC 700847 / DSM 10411 / MH2</strain>
    </source>
</reference>
<dbReference type="PANTHER" id="PTHR33571">
    <property type="entry name" value="SSL8005 PROTEIN"/>
    <property type="match status" value="1"/>
</dbReference>
<dbReference type="SUPFAM" id="SSF81301">
    <property type="entry name" value="Nucleotidyltransferase"/>
    <property type="match status" value="1"/>
</dbReference>
<dbReference type="OrthoDB" id="5419730at2"/>
<dbReference type="EMBL" id="CP002606">
    <property type="protein sequence ID" value="AEA33050.1"/>
    <property type="molecule type" value="Genomic_DNA"/>
</dbReference>
<proteinExistence type="inferred from homology"/>
<dbReference type="Proteomes" id="UP000008139">
    <property type="component" value="Chromosome"/>
</dbReference>
<evidence type="ECO:0000256" key="3">
    <source>
        <dbReference type="ARBA" id="ARBA00022679"/>
    </source>
</evidence>
<dbReference type="STRING" id="760142.Hipma_0070"/>
<dbReference type="GO" id="GO:0046872">
    <property type="term" value="F:metal ion binding"/>
    <property type="evidence" value="ECO:0007669"/>
    <property type="project" value="UniProtKB-KW"/>
</dbReference>
<protein>
    <submittedName>
        <fullName evidence="11">DNA polymerase beta domain protein region</fullName>
    </submittedName>
</protein>
<keyword evidence="3" id="KW-0808">Transferase</keyword>
<feature type="domain" description="Polymerase nucleotidyl transferase" evidence="10">
    <location>
        <begin position="9"/>
        <end position="67"/>
    </location>
</feature>
<evidence type="ECO:0000256" key="1">
    <source>
        <dbReference type="ARBA" id="ARBA00001946"/>
    </source>
</evidence>
<dbReference type="Gene3D" id="3.30.460.10">
    <property type="entry name" value="Beta Polymerase, domain 2"/>
    <property type="match status" value="1"/>
</dbReference>
<organism evidence="11 12">
    <name type="scientific">Hippea maritima (strain ATCC 700847 / DSM 10411 / MH2)</name>
    <dbReference type="NCBI Taxonomy" id="760142"/>
    <lineage>
        <taxon>Bacteria</taxon>
        <taxon>Pseudomonadati</taxon>
        <taxon>Campylobacterota</taxon>
        <taxon>Desulfurellia</taxon>
        <taxon>Desulfurellales</taxon>
        <taxon>Hippeaceae</taxon>
        <taxon>Hippea</taxon>
    </lineage>
</organism>
<keyword evidence="6" id="KW-0547">Nucleotide-binding</keyword>
<dbReference type="InterPro" id="IPR002934">
    <property type="entry name" value="Polymerase_NTP_transf_dom"/>
</dbReference>
<dbReference type="KEGG" id="hmr:Hipma_0070"/>
<comment type="similarity">
    <text evidence="9">Belongs to the MntA antitoxin family.</text>
</comment>
<dbReference type="InParanoid" id="F2LWS2"/>
<dbReference type="PANTHER" id="PTHR33571:SF14">
    <property type="entry name" value="PROTEIN ADENYLYLTRANSFERASE MJ0435-RELATED"/>
    <property type="match status" value="1"/>
</dbReference>
<dbReference type="GO" id="GO:0016779">
    <property type="term" value="F:nucleotidyltransferase activity"/>
    <property type="evidence" value="ECO:0007669"/>
    <property type="project" value="UniProtKB-KW"/>
</dbReference>
<dbReference type="HOGENOM" id="CLU_130257_10_3_7"/>
<evidence type="ECO:0000313" key="12">
    <source>
        <dbReference type="Proteomes" id="UP000008139"/>
    </source>
</evidence>
<dbReference type="InterPro" id="IPR052038">
    <property type="entry name" value="Type-VII_TA_antitoxin"/>
</dbReference>
<dbReference type="CDD" id="cd05403">
    <property type="entry name" value="NT_KNTase_like"/>
    <property type="match status" value="1"/>
</dbReference>
<evidence type="ECO:0000256" key="7">
    <source>
        <dbReference type="ARBA" id="ARBA00022840"/>
    </source>
</evidence>
<evidence type="ECO:0000256" key="5">
    <source>
        <dbReference type="ARBA" id="ARBA00022723"/>
    </source>
</evidence>
<keyword evidence="12" id="KW-1185">Reference proteome</keyword>
<dbReference type="AlphaFoldDB" id="F2LWS2"/>
<keyword evidence="2" id="KW-1277">Toxin-antitoxin system</keyword>
<comment type="cofactor">
    <cofactor evidence="1">
        <name>Mg(2+)</name>
        <dbReference type="ChEBI" id="CHEBI:18420"/>
    </cofactor>
</comment>
<reference evidence="11 12" key="1">
    <citation type="journal article" date="2011" name="Stand. Genomic Sci.">
        <title>Complete genome sequence of the thermophilic sulfur-reducer Hippea maritima type strain (MH(2)).</title>
        <authorList>
            <person name="Huntemann M."/>
            <person name="Lu M."/>
            <person name="Nolan M."/>
            <person name="Lapidus A."/>
            <person name="Lucas S."/>
            <person name="Hammon N."/>
            <person name="Deshpande S."/>
            <person name="Cheng J.F."/>
            <person name="Tapia R."/>
            <person name="Han C."/>
            <person name="Goodwin L."/>
            <person name="Pitluck S."/>
            <person name="Liolios K."/>
            <person name="Pagani I."/>
            <person name="Ivanova N."/>
            <person name="Ovchinikova G."/>
            <person name="Pati A."/>
            <person name="Chen A."/>
            <person name="Palaniappan K."/>
            <person name="Land M."/>
            <person name="Hauser L."/>
            <person name="Jeffries C.D."/>
            <person name="Detter J.C."/>
            <person name="Brambilla E.M."/>
            <person name="Rohde M."/>
            <person name="Spring S."/>
            <person name="Goker M."/>
            <person name="Woyke T."/>
            <person name="Bristow J."/>
            <person name="Eisen J.A."/>
            <person name="Markowitz V."/>
            <person name="Hugenholtz P."/>
            <person name="Kyrpides N.C."/>
            <person name="Klenk H.P."/>
            <person name="Mavromatis K."/>
        </authorList>
    </citation>
    <scope>NUCLEOTIDE SEQUENCE [LARGE SCALE GENOMIC DNA]</scope>
    <source>
        <strain evidence="12">ATCC 700847 / DSM 10411 / MH2</strain>
    </source>
</reference>
<dbReference type="RefSeq" id="WP_013681095.1">
    <property type="nucleotide sequence ID" value="NC_015318.1"/>
</dbReference>
<keyword evidence="8" id="KW-0460">Magnesium</keyword>
<keyword evidence="7" id="KW-0067">ATP-binding</keyword>
<evidence type="ECO:0000256" key="8">
    <source>
        <dbReference type="ARBA" id="ARBA00022842"/>
    </source>
</evidence>
<evidence type="ECO:0000256" key="6">
    <source>
        <dbReference type="ARBA" id="ARBA00022741"/>
    </source>
</evidence>
<sequence length="71" mass="8281">MNRSIIEKLRELKPILKERYGIEEFAVFGSVARGTDTENSDVDIVILKDSKKDFFLLMEAKKFLEDTLKKE</sequence>
<evidence type="ECO:0000256" key="9">
    <source>
        <dbReference type="ARBA" id="ARBA00038276"/>
    </source>
</evidence>
<accession>F2LWS2</accession>
<evidence type="ECO:0000256" key="2">
    <source>
        <dbReference type="ARBA" id="ARBA00022649"/>
    </source>
</evidence>
<name>F2LWS2_HIPMA</name>
<dbReference type="eggNOG" id="COG1669">
    <property type="taxonomic scope" value="Bacteria"/>
</dbReference>
<dbReference type="GO" id="GO:0005524">
    <property type="term" value="F:ATP binding"/>
    <property type="evidence" value="ECO:0007669"/>
    <property type="project" value="UniProtKB-KW"/>
</dbReference>
<dbReference type="Pfam" id="PF01909">
    <property type="entry name" value="NTP_transf_2"/>
    <property type="match status" value="1"/>
</dbReference>
<keyword evidence="5" id="KW-0479">Metal-binding</keyword>
<gene>
    <name evidence="11" type="ordered locus">Hipma_0070</name>
</gene>